<feature type="chain" id="PRO_5044150811" description="Tumor necrosis factor receptor superfamily member 5" evidence="16">
    <location>
        <begin position="21"/>
        <end position="293"/>
    </location>
</feature>
<dbReference type="SMART" id="SM00208">
    <property type="entry name" value="TNFR"/>
    <property type="match status" value="3"/>
</dbReference>
<dbReference type="GO" id="GO:0002768">
    <property type="term" value="P:immune response-regulating cell surface receptor signaling pathway"/>
    <property type="evidence" value="ECO:0007669"/>
    <property type="project" value="TreeGrafter"/>
</dbReference>
<dbReference type="PANTHER" id="PTHR46875:SF1">
    <property type="entry name" value="TUMOR NECROSIS FACTOR RECEPTOR SUPERFAMILY MEMBER 5"/>
    <property type="match status" value="1"/>
</dbReference>
<dbReference type="InterPro" id="IPR001368">
    <property type="entry name" value="TNFR/NGFR_Cys_rich_reg"/>
</dbReference>
<organism evidence="18 19">
    <name type="scientific">Marmota marmota marmota</name>
    <name type="common">Alpine marmot</name>
    <dbReference type="NCBI Taxonomy" id="9994"/>
    <lineage>
        <taxon>Eukaryota</taxon>
        <taxon>Metazoa</taxon>
        <taxon>Chordata</taxon>
        <taxon>Craniata</taxon>
        <taxon>Vertebrata</taxon>
        <taxon>Euteleostomi</taxon>
        <taxon>Mammalia</taxon>
        <taxon>Eutheria</taxon>
        <taxon>Euarchontoglires</taxon>
        <taxon>Glires</taxon>
        <taxon>Rodentia</taxon>
        <taxon>Sciuromorpha</taxon>
        <taxon>Sciuridae</taxon>
        <taxon>Xerinae</taxon>
        <taxon>Marmotini</taxon>
        <taxon>Marmota</taxon>
    </lineage>
</organism>
<dbReference type="InterPro" id="IPR020435">
    <property type="entry name" value="TNFR_5"/>
</dbReference>
<evidence type="ECO:0000256" key="2">
    <source>
        <dbReference type="ARBA" id="ARBA00015766"/>
    </source>
</evidence>
<evidence type="ECO:0000256" key="16">
    <source>
        <dbReference type="SAM" id="SignalP"/>
    </source>
</evidence>
<feature type="disulfide bond" evidence="15">
    <location>
        <begin position="62"/>
        <end position="77"/>
    </location>
</feature>
<keyword evidence="10" id="KW-0675">Receptor</keyword>
<dbReference type="GO" id="GO:0006874">
    <property type="term" value="P:intracellular calcium ion homeostasis"/>
    <property type="evidence" value="ECO:0007669"/>
    <property type="project" value="UniProtKB-ARBA"/>
</dbReference>
<dbReference type="GO" id="GO:0023035">
    <property type="term" value="P:CD40 signaling pathway"/>
    <property type="evidence" value="ECO:0007669"/>
    <property type="project" value="UniProtKB-ARBA"/>
</dbReference>
<evidence type="ECO:0000256" key="4">
    <source>
        <dbReference type="ARBA" id="ARBA00022729"/>
    </source>
</evidence>
<evidence type="ECO:0000256" key="1">
    <source>
        <dbReference type="ARBA" id="ARBA00004479"/>
    </source>
</evidence>
<dbReference type="FunFam" id="2.10.50.10:FF:000041">
    <property type="entry name" value="Tumor necrosis factor receptor superfamily member 5"/>
    <property type="match status" value="1"/>
</dbReference>
<name>A0A8C5YYG3_MARMA</name>
<evidence type="ECO:0000313" key="18">
    <source>
        <dbReference type="Ensembl" id="ENSMMMP00000006739.1"/>
    </source>
</evidence>
<evidence type="ECO:0000256" key="5">
    <source>
        <dbReference type="ARBA" id="ARBA00022737"/>
    </source>
</evidence>
<keyword evidence="9 15" id="KW-1015">Disulfide bond</keyword>
<evidence type="ECO:0000256" key="11">
    <source>
        <dbReference type="ARBA" id="ARBA00023180"/>
    </source>
</evidence>
<feature type="disulfide bond" evidence="15">
    <location>
        <begin position="41"/>
        <end position="59"/>
    </location>
</feature>
<accession>A0A8C5YYG3</accession>
<dbReference type="SUPFAM" id="SSF57586">
    <property type="entry name" value="TNF receptor-like"/>
    <property type="match status" value="2"/>
</dbReference>
<proteinExistence type="predicted"/>
<dbReference type="GO" id="GO:0006952">
    <property type="term" value="P:defense response"/>
    <property type="evidence" value="ECO:0007669"/>
    <property type="project" value="UniProtKB-ARBA"/>
</dbReference>
<dbReference type="Gene3D" id="2.10.50.10">
    <property type="entry name" value="Tumor Necrosis Factor Receptor, subunit A, domain 2"/>
    <property type="match status" value="3"/>
</dbReference>
<evidence type="ECO:0000259" key="17">
    <source>
        <dbReference type="PROSITE" id="PS50050"/>
    </source>
</evidence>
<sequence length="293" mass="31760">MVRLPLQCVLWGCIWTSVYPEPPTECRENQYLLNNQCCNKCPPGEKLVNDCAQLTETQCLPCSKGEFSDTWNRDRRCHEHRYCDPNLGLRVEREGSTETDTLCACEQGRHCTSGTCESCALHTSCGPGLGVKQLGTGTSDTICEPCPVGFFSNVSSAFEKCHPWTSGFSFAMSFPVHPSSLLLLGLPGTRSHLISRLSPRLPAGHSSAVPPPRCWSAASYSVGYVVGCCIQSDPHAWLSALSSCGSPAPPTCQLPGLPPRPCPLGWNARRLQTSHPQALSDLLLQGRLSANLS</sequence>
<feature type="repeat" description="TNFR-Cys" evidence="15">
    <location>
        <begin position="61"/>
        <end position="103"/>
    </location>
</feature>
<gene>
    <name evidence="18" type="primary">Cd40</name>
</gene>
<dbReference type="GeneTree" id="ENSGT00940000161464"/>
<evidence type="ECO:0000256" key="3">
    <source>
        <dbReference type="ARBA" id="ARBA00022692"/>
    </source>
</evidence>
<feature type="domain" description="TNFR-Cys" evidence="17">
    <location>
        <begin position="104"/>
        <end position="143"/>
    </location>
</feature>
<feature type="disulfide bond" evidence="15">
    <location>
        <begin position="125"/>
        <end position="143"/>
    </location>
</feature>
<evidence type="ECO:0000313" key="19">
    <source>
        <dbReference type="Proteomes" id="UP000694407"/>
    </source>
</evidence>
<dbReference type="GO" id="GO:0051240">
    <property type="term" value="P:positive regulation of multicellular organismal process"/>
    <property type="evidence" value="ECO:0007669"/>
    <property type="project" value="UniProtKB-ARBA"/>
</dbReference>
<keyword evidence="8" id="KW-0472">Membrane</keyword>
<feature type="repeat" description="TNFR-Cys" evidence="15">
    <location>
        <begin position="104"/>
        <end position="143"/>
    </location>
</feature>
<comment type="function">
    <text evidence="14">Receptor for TNFSF5/CD40LG. Transduces TRAF6- and MAP3K8-mediated signals that activate ERK in macrophages and B cells, leading to induction of immunoglobulin secretion.</text>
</comment>
<evidence type="ECO:0000256" key="15">
    <source>
        <dbReference type="PROSITE-ProRule" id="PRU00206"/>
    </source>
</evidence>
<dbReference type="GO" id="GO:0045935">
    <property type="term" value="P:positive regulation of nucleobase-containing compound metabolic process"/>
    <property type="evidence" value="ECO:0007669"/>
    <property type="project" value="UniProtKB-ARBA"/>
</dbReference>
<dbReference type="PROSITE" id="PS00652">
    <property type="entry name" value="TNFR_NGFR_1"/>
    <property type="match status" value="1"/>
</dbReference>
<dbReference type="CDD" id="cd13407">
    <property type="entry name" value="TNFRSF5"/>
    <property type="match status" value="1"/>
</dbReference>
<feature type="signal peptide" evidence="16">
    <location>
        <begin position="1"/>
        <end position="20"/>
    </location>
</feature>
<keyword evidence="7" id="KW-1133">Transmembrane helix</keyword>
<keyword evidence="3" id="KW-0812">Transmembrane</keyword>
<evidence type="ECO:0000256" key="12">
    <source>
        <dbReference type="ARBA" id="ARBA00031089"/>
    </source>
</evidence>
<dbReference type="RefSeq" id="XP_048666733.1">
    <property type="nucleotide sequence ID" value="XM_048810776.1"/>
</dbReference>
<dbReference type="PROSITE" id="PS50050">
    <property type="entry name" value="TNFR_NGFR_2"/>
    <property type="match status" value="3"/>
</dbReference>
<keyword evidence="19" id="KW-1185">Reference proteome</keyword>
<keyword evidence="6" id="KW-0391">Immunity</keyword>
<protein>
    <recommendedName>
        <fullName evidence="2">Tumor necrosis factor receptor superfamily member 5</fullName>
    </recommendedName>
    <alternativeName>
        <fullName evidence="12">B-cell surface antigen CD40</fullName>
    </alternativeName>
    <alternativeName>
        <fullName evidence="13">CD40L receptor</fullName>
    </alternativeName>
</protein>
<evidence type="ECO:0000256" key="10">
    <source>
        <dbReference type="ARBA" id="ARBA00023170"/>
    </source>
</evidence>
<dbReference type="GO" id="GO:0035631">
    <property type="term" value="C:CD40 receptor complex"/>
    <property type="evidence" value="ECO:0007669"/>
    <property type="project" value="TreeGrafter"/>
</dbReference>
<dbReference type="GO" id="GO:0010557">
    <property type="term" value="P:positive regulation of macromolecule biosynthetic process"/>
    <property type="evidence" value="ECO:0007669"/>
    <property type="project" value="UniProtKB-ARBA"/>
</dbReference>
<evidence type="ECO:0000256" key="13">
    <source>
        <dbReference type="ARBA" id="ARBA00032719"/>
    </source>
</evidence>
<dbReference type="PRINTS" id="PR01922">
    <property type="entry name" value="TNFACTORR5"/>
</dbReference>
<evidence type="ECO:0000256" key="7">
    <source>
        <dbReference type="ARBA" id="ARBA00022989"/>
    </source>
</evidence>
<feature type="repeat" description="TNFR-Cys" evidence="15">
    <location>
        <begin position="25"/>
        <end position="59"/>
    </location>
</feature>
<dbReference type="CTD" id="958"/>
<comment type="subcellular location">
    <subcellularLocation>
        <location evidence="1">Membrane</location>
        <topology evidence="1">Single-pass type I membrane protein</topology>
    </subcellularLocation>
</comment>
<evidence type="ECO:0000256" key="8">
    <source>
        <dbReference type="ARBA" id="ARBA00023136"/>
    </source>
</evidence>
<keyword evidence="4 16" id="KW-0732">Signal</keyword>
<dbReference type="Ensembl" id="ENSMMMT00000007641.1">
    <property type="protein sequence ID" value="ENSMMMP00000006739.1"/>
    <property type="gene ID" value="ENSMMMG00000006023.1"/>
</dbReference>
<dbReference type="InterPro" id="IPR052135">
    <property type="entry name" value="TNFRSF5"/>
</dbReference>
<evidence type="ECO:0000256" key="6">
    <source>
        <dbReference type="ARBA" id="ARBA00022859"/>
    </source>
</evidence>
<evidence type="ECO:0000256" key="9">
    <source>
        <dbReference type="ARBA" id="ARBA00023157"/>
    </source>
</evidence>
<feature type="domain" description="TNFR-Cys" evidence="17">
    <location>
        <begin position="61"/>
        <end position="103"/>
    </location>
</feature>
<feature type="disulfide bond" evidence="15">
    <location>
        <begin position="38"/>
        <end position="51"/>
    </location>
</feature>
<dbReference type="GO" id="GO:0042113">
    <property type="term" value="P:B cell activation"/>
    <property type="evidence" value="ECO:0007669"/>
    <property type="project" value="InterPro"/>
</dbReference>
<comment type="caution">
    <text evidence="15">Lacks conserved residue(s) required for the propagation of feature annotation.</text>
</comment>
<reference evidence="18" key="2">
    <citation type="submission" date="2025-09" db="UniProtKB">
        <authorList>
            <consortium name="Ensembl"/>
        </authorList>
    </citation>
    <scope>IDENTIFICATION</scope>
</reference>
<dbReference type="Proteomes" id="UP000694407">
    <property type="component" value="Unplaced"/>
</dbReference>
<feature type="domain" description="TNFR-Cys" evidence="17">
    <location>
        <begin position="25"/>
        <end position="59"/>
    </location>
</feature>
<dbReference type="Pfam" id="PF00020">
    <property type="entry name" value="TNFR_c6"/>
    <property type="match status" value="1"/>
</dbReference>
<dbReference type="OrthoDB" id="9932129at2759"/>
<dbReference type="GO" id="GO:0038023">
    <property type="term" value="F:signaling receptor activity"/>
    <property type="evidence" value="ECO:0007669"/>
    <property type="project" value="InterPro"/>
</dbReference>
<dbReference type="InterPro" id="IPR034021">
    <property type="entry name" value="TNFRSF5_N"/>
</dbReference>
<dbReference type="GO" id="GO:0010468">
    <property type="term" value="P:regulation of gene expression"/>
    <property type="evidence" value="ECO:0007669"/>
    <property type="project" value="UniProtKB-ARBA"/>
</dbReference>
<evidence type="ECO:0000256" key="14">
    <source>
        <dbReference type="ARBA" id="ARBA00045871"/>
    </source>
</evidence>
<dbReference type="GO" id="GO:0051094">
    <property type="term" value="P:positive regulation of developmental process"/>
    <property type="evidence" value="ECO:0007669"/>
    <property type="project" value="UniProtKB-ARBA"/>
</dbReference>
<reference evidence="18" key="1">
    <citation type="submission" date="2025-08" db="UniProtKB">
        <authorList>
            <consortium name="Ensembl"/>
        </authorList>
    </citation>
    <scope>IDENTIFICATION</scope>
</reference>
<dbReference type="GeneID" id="107136751"/>
<dbReference type="GO" id="GO:0009897">
    <property type="term" value="C:external side of plasma membrane"/>
    <property type="evidence" value="ECO:0007669"/>
    <property type="project" value="InterPro"/>
</dbReference>
<dbReference type="AlphaFoldDB" id="A0A8C5YYG3"/>
<dbReference type="PANTHER" id="PTHR46875">
    <property type="entry name" value="TUMOR NECROSIS FACTOR RECEPTOR SUPERFAMILY MEMBER 5"/>
    <property type="match status" value="1"/>
</dbReference>
<keyword evidence="11" id="KW-0325">Glycoprotein</keyword>
<keyword evidence="5" id="KW-0677">Repeat</keyword>